<dbReference type="AlphaFoldDB" id="A0A8U0QQQ8"/>
<evidence type="ECO:0000313" key="1">
    <source>
        <dbReference type="Proteomes" id="UP000808372"/>
    </source>
</evidence>
<gene>
    <name evidence="2" type="primary">LOC120046554</name>
</gene>
<dbReference type="Proteomes" id="UP000808372">
    <property type="component" value="Chromosome 4"/>
</dbReference>
<keyword evidence="1" id="KW-1185">Reference proteome</keyword>
<organism evidence="1 2">
    <name type="scientific">Salvelinus namaycush</name>
    <name type="common">Lake trout</name>
    <name type="synonym">Salmo namaycush</name>
    <dbReference type="NCBI Taxonomy" id="8040"/>
    <lineage>
        <taxon>Eukaryota</taxon>
        <taxon>Metazoa</taxon>
        <taxon>Chordata</taxon>
        <taxon>Craniata</taxon>
        <taxon>Vertebrata</taxon>
        <taxon>Euteleostomi</taxon>
        <taxon>Actinopterygii</taxon>
        <taxon>Neopterygii</taxon>
        <taxon>Teleostei</taxon>
        <taxon>Protacanthopterygii</taxon>
        <taxon>Salmoniformes</taxon>
        <taxon>Salmonidae</taxon>
        <taxon>Salmoninae</taxon>
        <taxon>Salvelinus</taxon>
    </lineage>
</organism>
<dbReference type="PANTHER" id="PTHR46880:SF5">
    <property type="entry name" value="DUF4371 DOMAIN-CONTAINING PROTEIN"/>
    <property type="match status" value="1"/>
</dbReference>
<dbReference type="RefSeq" id="XP_038847825.1">
    <property type="nucleotide sequence ID" value="XM_038991897.1"/>
</dbReference>
<protein>
    <submittedName>
        <fullName evidence="2">Uncharacterized protein LOC120046554</fullName>
    </submittedName>
</protein>
<reference evidence="2" key="1">
    <citation type="submission" date="2025-08" db="UniProtKB">
        <authorList>
            <consortium name="RefSeq"/>
        </authorList>
    </citation>
    <scope>IDENTIFICATION</scope>
    <source>
        <tissue evidence="2">White muscle</tissue>
    </source>
</reference>
<name>A0A8U0QQQ8_SALNM</name>
<proteinExistence type="predicted"/>
<sequence length="272" mass="30441">MYHFNVKSKRELGVDICTSSSAKGTRWIPNVHRALKVFLRQGQDKDRATDEGQHSVVLQHMEHLAVASATAEVQGRAKKLKLHIGSAINIGMDDLKARFRGLLKDEGVQTPVESFRVLNPDTWPEDQVSLLTFGDDGVADLMRHFKEPLEISGCNMAAIQDEWQGLEIPVSHNFKDKSYSGLWETMLTKDPYRHDYKNILELVQLMLVLPISAAQCERGFSVQNRIKNSSRRPDGDQPGGAFCRGVGSHSCRGPLADLKACQMANMQQQLDN</sequence>
<accession>A0A8U0QQQ8</accession>
<dbReference type="KEGG" id="snh:120046554"/>
<dbReference type="PANTHER" id="PTHR46880">
    <property type="entry name" value="RAS-ASSOCIATING DOMAIN-CONTAINING PROTEIN"/>
    <property type="match status" value="1"/>
</dbReference>
<evidence type="ECO:0000313" key="2">
    <source>
        <dbReference type="RefSeq" id="XP_038847825.1"/>
    </source>
</evidence>
<dbReference type="GeneID" id="120046554"/>